<comment type="caution">
    <text evidence="5">The sequence shown here is derived from an EMBL/GenBank/DDBJ whole genome shotgun (WGS) entry which is preliminary data.</text>
</comment>
<evidence type="ECO:0000256" key="1">
    <source>
        <dbReference type="ARBA" id="ARBA00022603"/>
    </source>
</evidence>
<proteinExistence type="predicted"/>
<feature type="domain" description="Methyltransferase" evidence="4">
    <location>
        <begin position="80"/>
        <end position="172"/>
    </location>
</feature>
<dbReference type="GO" id="GO:0032259">
    <property type="term" value="P:methylation"/>
    <property type="evidence" value="ECO:0007669"/>
    <property type="project" value="UniProtKB-KW"/>
</dbReference>
<dbReference type="PROSITE" id="PS01184">
    <property type="entry name" value="UBIE_2"/>
    <property type="match status" value="1"/>
</dbReference>
<dbReference type="PANTHER" id="PTHR43591">
    <property type="entry name" value="METHYLTRANSFERASE"/>
    <property type="match status" value="1"/>
</dbReference>
<protein>
    <submittedName>
        <fullName evidence="5">S-adenosyl-L-methionine-dependent methyltransferase</fullName>
    </submittedName>
</protein>
<dbReference type="SUPFAM" id="SSF53335">
    <property type="entry name" value="S-adenosyl-L-methionine-dependent methyltransferases"/>
    <property type="match status" value="1"/>
</dbReference>
<dbReference type="PANTHER" id="PTHR43591:SF24">
    <property type="entry name" value="2-METHOXY-6-POLYPRENYL-1,4-BENZOQUINOL METHYLASE, MITOCHONDRIAL"/>
    <property type="match status" value="1"/>
</dbReference>
<dbReference type="CDD" id="cd02440">
    <property type="entry name" value="AdoMet_MTases"/>
    <property type="match status" value="1"/>
</dbReference>
<keyword evidence="3" id="KW-0949">S-adenosyl-L-methionine</keyword>
<sequence length="309" mass="34656">MMLAQQPNLVGALLGTSTEKYGVPITHTPRNYQAFPGSKYALPHDTEEQQRLLLQHHTLKSLFENRILLCPVSLDKSDKVLEIGTGPGLWIMDLASTVDPSVPMVAVDIEPRLFPTSPPKNIEFRVESVTNLPADWTNTFSLIHQRLLILALQVPQWPKAISEHYRVLRPGGWIQLAECTPWHEGKYPGKPCMEKLTGLYRRLAEHRNLYVDCVYDIPKMLEAAGFVDIQRESRMQLLGKWAGDIGAANAINHVGVFRGIKTPVLEAGGFGVVASSEEYDALLEGLDKEWNEIPGSEKDFIITWARKPL</sequence>
<dbReference type="Proteomes" id="UP001362999">
    <property type="component" value="Unassembled WGS sequence"/>
</dbReference>
<accession>A0AAW0CGG5</accession>
<dbReference type="InterPro" id="IPR023576">
    <property type="entry name" value="UbiE/COQ5_MeTrFase_CS"/>
</dbReference>
<evidence type="ECO:0000259" key="4">
    <source>
        <dbReference type="Pfam" id="PF13649"/>
    </source>
</evidence>
<keyword evidence="2" id="KW-0808">Transferase</keyword>
<dbReference type="AlphaFoldDB" id="A0AAW0CGG5"/>
<dbReference type="EMBL" id="JAWWNJ010000017">
    <property type="protein sequence ID" value="KAK7037973.1"/>
    <property type="molecule type" value="Genomic_DNA"/>
</dbReference>
<dbReference type="Pfam" id="PF13649">
    <property type="entry name" value="Methyltransf_25"/>
    <property type="match status" value="1"/>
</dbReference>
<reference evidence="5 6" key="1">
    <citation type="journal article" date="2024" name="J Genomics">
        <title>Draft genome sequencing and assembly of Favolaschia claudopus CIRM-BRFM 2984 isolated from oak limbs.</title>
        <authorList>
            <person name="Navarro D."/>
            <person name="Drula E."/>
            <person name="Chaduli D."/>
            <person name="Cazenave R."/>
            <person name="Ahrendt S."/>
            <person name="Wang J."/>
            <person name="Lipzen A."/>
            <person name="Daum C."/>
            <person name="Barry K."/>
            <person name="Grigoriev I.V."/>
            <person name="Favel A."/>
            <person name="Rosso M.N."/>
            <person name="Martin F."/>
        </authorList>
    </citation>
    <scope>NUCLEOTIDE SEQUENCE [LARGE SCALE GENOMIC DNA]</scope>
    <source>
        <strain evidence="5 6">CIRM-BRFM 2984</strain>
    </source>
</reference>
<organism evidence="5 6">
    <name type="scientific">Favolaschia claudopus</name>
    <dbReference type="NCBI Taxonomy" id="2862362"/>
    <lineage>
        <taxon>Eukaryota</taxon>
        <taxon>Fungi</taxon>
        <taxon>Dikarya</taxon>
        <taxon>Basidiomycota</taxon>
        <taxon>Agaricomycotina</taxon>
        <taxon>Agaricomycetes</taxon>
        <taxon>Agaricomycetidae</taxon>
        <taxon>Agaricales</taxon>
        <taxon>Marasmiineae</taxon>
        <taxon>Mycenaceae</taxon>
        <taxon>Favolaschia</taxon>
    </lineage>
</organism>
<keyword evidence="6" id="KW-1185">Reference proteome</keyword>
<dbReference type="InterPro" id="IPR029063">
    <property type="entry name" value="SAM-dependent_MTases_sf"/>
</dbReference>
<dbReference type="InterPro" id="IPR041698">
    <property type="entry name" value="Methyltransf_25"/>
</dbReference>
<dbReference type="Gene3D" id="3.40.50.150">
    <property type="entry name" value="Vaccinia Virus protein VP39"/>
    <property type="match status" value="1"/>
</dbReference>
<keyword evidence="1 5" id="KW-0489">Methyltransferase</keyword>
<evidence type="ECO:0000313" key="6">
    <source>
        <dbReference type="Proteomes" id="UP001362999"/>
    </source>
</evidence>
<evidence type="ECO:0000313" key="5">
    <source>
        <dbReference type="EMBL" id="KAK7037973.1"/>
    </source>
</evidence>
<evidence type="ECO:0000256" key="2">
    <source>
        <dbReference type="ARBA" id="ARBA00022679"/>
    </source>
</evidence>
<evidence type="ECO:0000256" key="3">
    <source>
        <dbReference type="ARBA" id="ARBA00022691"/>
    </source>
</evidence>
<gene>
    <name evidence="5" type="ORF">R3P38DRAFT_531842</name>
</gene>
<dbReference type="GO" id="GO:0008168">
    <property type="term" value="F:methyltransferase activity"/>
    <property type="evidence" value="ECO:0007669"/>
    <property type="project" value="UniProtKB-KW"/>
</dbReference>
<name>A0AAW0CGG5_9AGAR</name>